<dbReference type="CDD" id="cd13128">
    <property type="entry name" value="MATE_Wzx_like"/>
    <property type="match status" value="1"/>
</dbReference>
<reference evidence="6" key="1">
    <citation type="submission" date="2020-10" db="EMBL/GenBank/DDBJ databases">
        <authorList>
            <person name="Castelo-Branco R."/>
            <person name="Eusebio N."/>
            <person name="Adriana R."/>
            <person name="Vieira A."/>
            <person name="Brugerolle De Fraissinette N."/>
            <person name="Rezende De Castro R."/>
            <person name="Schneider M.P."/>
            <person name="Vasconcelos V."/>
            <person name="Leao P.N."/>
        </authorList>
    </citation>
    <scope>NUCLEOTIDE SEQUENCE</scope>
    <source>
        <strain evidence="6">LEGE 11479</strain>
    </source>
</reference>
<organism evidence="6 7">
    <name type="scientific">Leptolyngbya cf. ectocarpi LEGE 11479</name>
    <dbReference type="NCBI Taxonomy" id="1828722"/>
    <lineage>
        <taxon>Bacteria</taxon>
        <taxon>Bacillati</taxon>
        <taxon>Cyanobacteriota</taxon>
        <taxon>Cyanophyceae</taxon>
        <taxon>Leptolyngbyales</taxon>
        <taxon>Leptolyngbyaceae</taxon>
        <taxon>Leptolyngbya group</taxon>
        <taxon>Leptolyngbya</taxon>
    </lineage>
</organism>
<evidence type="ECO:0000256" key="1">
    <source>
        <dbReference type="ARBA" id="ARBA00004141"/>
    </source>
</evidence>
<feature type="transmembrane region" description="Helical" evidence="5">
    <location>
        <begin position="20"/>
        <end position="45"/>
    </location>
</feature>
<dbReference type="Pfam" id="PF01943">
    <property type="entry name" value="Polysacc_synt"/>
    <property type="match status" value="1"/>
</dbReference>
<feature type="transmembrane region" description="Helical" evidence="5">
    <location>
        <begin position="308"/>
        <end position="333"/>
    </location>
</feature>
<feature type="transmembrane region" description="Helical" evidence="5">
    <location>
        <begin position="372"/>
        <end position="391"/>
    </location>
</feature>
<keyword evidence="7" id="KW-1185">Reference proteome</keyword>
<comment type="subcellular location">
    <subcellularLocation>
        <location evidence="1">Membrane</location>
        <topology evidence="1">Multi-pass membrane protein</topology>
    </subcellularLocation>
</comment>
<evidence type="ECO:0000256" key="2">
    <source>
        <dbReference type="ARBA" id="ARBA00022692"/>
    </source>
</evidence>
<evidence type="ECO:0000256" key="5">
    <source>
        <dbReference type="SAM" id="Phobius"/>
    </source>
</evidence>
<keyword evidence="3 5" id="KW-1133">Transmembrane helix</keyword>
<sequence>MQLILSKLAFLKNRDELRKVIANTGWLFFDRFLRMGIGLFVGVWVARYLGVKDFGTLNYAISLVSLFSAFATLGLPSLVVRALTQNPEKREQILGTTCLLQLIASLGSLALVIITTLVSKSGDKTTLILVALLSSAWIFKAFNAVDLWFQSQIKSKYTVLAKNTAFIITAIGKVLLINNEAPLWTFAGVTVLESVLGALGLIIFYQSQGSSLLRWRWSFALAKTLLKESWPLILSTFTVVIYMKVDQIMLGNMMGSQAVGLYASAARLSEVWYFIPTAVVSSIAPSIYKAKQESIAAYSKRLEQVMRLLVYSAILIALPMSFLSAPVITGLFGDGYIAAAPILSIHIWAAVFVFMGVGSSTWFIAEGLTQLSFLRTLIGAVINVSLNIILIPSYGGVGAAIATVIAQAFSSFLSNAIHPKARQIFLIQL</sequence>
<dbReference type="AlphaFoldDB" id="A0A928ZWP4"/>
<feature type="transmembrane region" description="Helical" evidence="5">
    <location>
        <begin position="57"/>
        <end position="80"/>
    </location>
</feature>
<dbReference type="GO" id="GO:0016020">
    <property type="term" value="C:membrane"/>
    <property type="evidence" value="ECO:0007669"/>
    <property type="project" value="UniProtKB-SubCell"/>
</dbReference>
<evidence type="ECO:0000313" key="7">
    <source>
        <dbReference type="Proteomes" id="UP000615026"/>
    </source>
</evidence>
<feature type="transmembrane region" description="Helical" evidence="5">
    <location>
        <begin position="92"/>
        <end position="114"/>
    </location>
</feature>
<evidence type="ECO:0000256" key="3">
    <source>
        <dbReference type="ARBA" id="ARBA00022989"/>
    </source>
</evidence>
<dbReference type="Proteomes" id="UP000615026">
    <property type="component" value="Unassembled WGS sequence"/>
</dbReference>
<evidence type="ECO:0000313" key="6">
    <source>
        <dbReference type="EMBL" id="MBE9068846.1"/>
    </source>
</evidence>
<feature type="transmembrane region" description="Helical" evidence="5">
    <location>
        <begin position="397"/>
        <end position="417"/>
    </location>
</feature>
<dbReference type="PANTHER" id="PTHR43424">
    <property type="entry name" value="LOCUS PUTATIVE PROTEIN 1-RELATED"/>
    <property type="match status" value="1"/>
</dbReference>
<feature type="transmembrane region" description="Helical" evidence="5">
    <location>
        <begin position="183"/>
        <end position="205"/>
    </location>
</feature>
<keyword evidence="4 5" id="KW-0472">Membrane</keyword>
<comment type="caution">
    <text evidence="6">The sequence shown here is derived from an EMBL/GenBank/DDBJ whole genome shotgun (WGS) entry which is preliminary data.</text>
</comment>
<dbReference type="PANTHER" id="PTHR43424:SF1">
    <property type="entry name" value="LOCUS PUTATIVE PROTEIN 1-RELATED"/>
    <property type="match status" value="1"/>
</dbReference>
<dbReference type="InterPro" id="IPR002797">
    <property type="entry name" value="Polysacc_synth"/>
</dbReference>
<feature type="transmembrane region" description="Helical" evidence="5">
    <location>
        <begin position="345"/>
        <end position="365"/>
    </location>
</feature>
<protein>
    <submittedName>
        <fullName evidence="6">Flippase</fullName>
    </submittedName>
</protein>
<evidence type="ECO:0000256" key="4">
    <source>
        <dbReference type="ARBA" id="ARBA00023136"/>
    </source>
</evidence>
<keyword evidence="2 5" id="KW-0812">Transmembrane</keyword>
<dbReference type="RefSeq" id="WP_193994775.1">
    <property type="nucleotide sequence ID" value="NZ_JADEXP010000207.1"/>
</dbReference>
<gene>
    <name evidence="6" type="ORF">IQ260_19565</name>
</gene>
<feature type="transmembrane region" description="Helical" evidence="5">
    <location>
        <begin position="225"/>
        <end position="245"/>
    </location>
</feature>
<feature type="transmembrane region" description="Helical" evidence="5">
    <location>
        <begin position="271"/>
        <end position="288"/>
    </location>
</feature>
<name>A0A928ZWP4_LEPEC</name>
<feature type="transmembrane region" description="Helical" evidence="5">
    <location>
        <begin position="126"/>
        <end position="145"/>
    </location>
</feature>
<proteinExistence type="predicted"/>
<accession>A0A928ZWP4</accession>
<feature type="non-terminal residue" evidence="6">
    <location>
        <position position="429"/>
    </location>
</feature>
<dbReference type="EMBL" id="JADEXP010000207">
    <property type="protein sequence ID" value="MBE9068846.1"/>
    <property type="molecule type" value="Genomic_DNA"/>
</dbReference>
<dbReference type="InterPro" id="IPR052556">
    <property type="entry name" value="PolySynth_Transporter"/>
</dbReference>